<reference evidence="3 4" key="1">
    <citation type="submission" date="2019-09" db="EMBL/GenBank/DDBJ databases">
        <title>Hydrogenophaga aromatica sp. nov., isolated from a para-xylene-degrading enrichment culture.</title>
        <authorList>
            <person name="Tancsics A."/>
            <person name="Banerjee S."/>
        </authorList>
    </citation>
    <scope>NUCLEOTIDE SEQUENCE [LARGE SCALE GENOMIC DNA]</scope>
    <source>
        <strain evidence="3 4">D2P1</strain>
    </source>
</reference>
<dbReference type="Gene3D" id="3.90.226.10">
    <property type="entry name" value="2-enoyl-CoA Hydratase, Chain A, domain 1"/>
    <property type="match status" value="1"/>
</dbReference>
<dbReference type="CDD" id="cd06558">
    <property type="entry name" value="crotonase-like"/>
    <property type="match status" value="1"/>
</dbReference>
<feature type="region of interest" description="Disordered" evidence="2">
    <location>
        <begin position="273"/>
        <end position="295"/>
    </location>
</feature>
<evidence type="ECO:0000256" key="2">
    <source>
        <dbReference type="SAM" id="MobiDB-lite"/>
    </source>
</evidence>
<name>A0A7Y8KZC5_9BURK</name>
<dbReference type="Pfam" id="PF00378">
    <property type="entry name" value="ECH_1"/>
    <property type="match status" value="1"/>
</dbReference>
<dbReference type="GO" id="GO:0016853">
    <property type="term" value="F:isomerase activity"/>
    <property type="evidence" value="ECO:0007669"/>
    <property type="project" value="UniProtKB-KW"/>
</dbReference>
<dbReference type="EMBL" id="VYGV01000016">
    <property type="protein sequence ID" value="NWF47547.1"/>
    <property type="molecule type" value="Genomic_DNA"/>
</dbReference>
<feature type="compositionally biased region" description="Gly residues" evidence="2">
    <location>
        <begin position="277"/>
        <end position="287"/>
    </location>
</feature>
<sequence length="295" mass="30124">MTTPFETTRHHDVEHWTLNDPASRNALSDTLVLALFEACLRAKQDTTLRGIVLTGAGGAFSAGGSLGGFANAIGQPLQPGEDDPLIAMNRGFGDVLHALTELPQWLVIAVDGPAMGGGFGLVCCADLVIATERSVFATPEVTLGLPPAQIAPFVWQRLGDAVARQCLLSGARWSAAQAQAAGLVNTVVADGALDAAVVEAVRTFSAAAPGAITATKQLLHRLRDKAPDLRSEAAIAFAAALRGPEAAAGLSAFAKKQPAPWVDVPLRSTAARVAAPQGGGSGLGWPGAGSKDGTA</sequence>
<dbReference type="InterPro" id="IPR051683">
    <property type="entry name" value="Enoyl-CoA_Hydratase/Isomerase"/>
</dbReference>
<protein>
    <submittedName>
        <fullName evidence="3">Enoyl-CoA hydratase/isomerase family protein</fullName>
    </submittedName>
</protein>
<comment type="similarity">
    <text evidence="1">Belongs to the enoyl-CoA hydratase/isomerase family.</text>
</comment>
<dbReference type="InterPro" id="IPR014748">
    <property type="entry name" value="Enoyl-CoA_hydra_C"/>
</dbReference>
<keyword evidence="4" id="KW-1185">Reference proteome</keyword>
<keyword evidence="3" id="KW-0413">Isomerase</keyword>
<dbReference type="PANTHER" id="PTHR42964:SF1">
    <property type="entry name" value="POLYKETIDE BIOSYNTHESIS ENOYL-COA HYDRATASE PKSH-RELATED"/>
    <property type="match status" value="1"/>
</dbReference>
<evidence type="ECO:0000313" key="4">
    <source>
        <dbReference type="Proteomes" id="UP000545507"/>
    </source>
</evidence>
<dbReference type="AlphaFoldDB" id="A0A7Y8KZC5"/>
<gene>
    <name evidence="3" type="ORF">F3K02_20165</name>
</gene>
<dbReference type="Gene3D" id="1.10.12.10">
    <property type="entry name" value="Lyase 2-enoyl-coa Hydratase, Chain A, domain 2"/>
    <property type="match status" value="1"/>
</dbReference>
<dbReference type="Proteomes" id="UP000545507">
    <property type="component" value="Unassembled WGS sequence"/>
</dbReference>
<evidence type="ECO:0000313" key="3">
    <source>
        <dbReference type="EMBL" id="NWF47547.1"/>
    </source>
</evidence>
<dbReference type="InterPro" id="IPR001753">
    <property type="entry name" value="Enoyl-CoA_hydra/iso"/>
</dbReference>
<comment type="caution">
    <text evidence="3">The sequence shown here is derived from an EMBL/GenBank/DDBJ whole genome shotgun (WGS) entry which is preliminary data.</text>
</comment>
<dbReference type="SUPFAM" id="SSF52096">
    <property type="entry name" value="ClpP/crotonase"/>
    <property type="match status" value="1"/>
</dbReference>
<evidence type="ECO:0000256" key="1">
    <source>
        <dbReference type="ARBA" id="ARBA00005254"/>
    </source>
</evidence>
<dbReference type="InterPro" id="IPR029045">
    <property type="entry name" value="ClpP/crotonase-like_dom_sf"/>
</dbReference>
<dbReference type="RefSeq" id="WP_177137415.1">
    <property type="nucleotide sequence ID" value="NZ_VYGV01000016.1"/>
</dbReference>
<accession>A0A7Y8KZC5</accession>
<proteinExistence type="inferred from homology"/>
<dbReference type="PANTHER" id="PTHR42964">
    <property type="entry name" value="ENOYL-COA HYDRATASE"/>
    <property type="match status" value="1"/>
</dbReference>
<organism evidence="3 4">
    <name type="scientific">Hydrogenophaga aromaticivorans</name>
    <dbReference type="NCBI Taxonomy" id="2610898"/>
    <lineage>
        <taxon>Bacteria</taxon>
        <taxon>Pseudomonadati</taxon>
        <taxon>Pseudomonadota</taxon>
        <taxon>Betaproteobacteria</taxon>
        <taxon>Burkholderiales</taxon>
        <taxon>Comamonadaceae</taxon>
        <taxon>Hydrogenophaga</taxon>
    </lineage>
</organism>